<sequence length="103" mass="11882">MSSPKEKYFLEKKLPIATERQKKLFEGYKFKCTCDACAFKYPLFHELRAQSADGLSEIDCPEKILRIKTLIKEKEFLKAGQESKALLTNLHDTLSPKHNYAAK</sequence>
<gene>
    <name evidence="1" type="ORF">FKW44_013659</name>
</gene>
<dbReference type="EMBL" id="CP045898">
    <property type="protein sequence ID" value="QQP39821.1"/>
    <property type="molecule type" value="Genomic_DNA"/>
</dbReference>
<keyword evidence="2" id="KW-1185">Reference proteome</keyword>
<name>A0A7T8JZE7_CALRO</name>
<organism evidence="1 2">
    <name type="scientific">Caligus rogercresseyi</name>
    <name type="common">Sea louse</name>
    <dbReference type="NCBI Taxonomy" id="217165"/>
    <lineage>
        <taxon>Eukaryota</taxon>
        <taxon>Metazoa</taxon>
        <taxon>Ecdysozoa</taxon>
        <taxon>Arthropoda</taxon>
        <taxon>Crustacea</taxon>
        <taxon>Multicrustacea</taxon>
        <taxon>Hexanauplia</taxon>
        <taxon>Copepoda</taxon>
        <taxon>Siphonostomatoida</taxon>
        <taxon>Caligidae</taxon>
        <taxon>Caligus</taxon>
    </lineage>
</organism>
<dbReference type="InterPro" id="IPR011990">
    <property type="entry name" value="TPR-like_helical_dom_sf"/>
</dbReference>
<evidence type="ECO:0000313" key="2">
    <source>
        <dbReference type="Proteomes" id="UP000595437"/>
    </source>
</evidence>
<accession>A0A7T8JZE7</accession>
<evidence type="ECO:0000313" key="1">
    <source>
        <dbReference type="EMBL" id="QQP39821.1"/>
    </source>
</evidence>
<proteinExistence type="predicted"/>
<protein>
    <submittedName>
        <fullName evidence="1">Uncharacterized protein</fullName>
    </submittedName>
</protein>
<dbReference type="Proteomes" id="UP000595437">
    <property type="component" value="Chromosome 9"/>
</dbReference>
<dbReference type="AlphaFoldDB" id="A0A7T8JZE7"/>
<dbReference type="Gene3D" id="1.25.40.10">
    <property type="entry name" value="Tetratricopeptide repeat domain"/>
    <property type="match status" value="1"/>
</dbReference>
<reference evidence="2" key="1">
    <citation type="submission" date="2021-01" db="EMBL/GenBank/DDBJ databases">
        <title>Caligus Genome Assembly.</title>
        <authorList>
            <person name="Gallardo-Escarate C."/>
        </authorList>
    </citation>
    <scope>NUCLEOTIDE SEQUENCE [LARGE SCALE GENOMIC DNA]</scope>
</reference>